<dbReference type="EC" id="2.8.2.-" evidence="1"/>
<dbReference type="GO" id="GO:0016740">
    <property type="term" value="F:transferase activity"/>
    <property type="evidence" value="ECO:0007669"/>
    <property type="project" value="UniProtKB-KW"/>
</dbReference>
<evidence type="ECO:0000313" key="1">
    <source>
        <dbReference type="EMBL" id="MFC4336626.1"/>
    </source>
</evidence>
<dbReference type="RefSeq" id="WP_380622740.1">
    <property type="nucleotide sequence ID" value="NZ_JBHSDK010000021.1"/>
</dbReference>
<reference evidence="2" key="1">
    <citation type="journal article" date="2019" name="Int. J. Syst. Evol. Microbiol.">
        <title>The Global Catalogue of Microorganisms (GCM) 10K type strain sequencing project: providing services to taxonomists for standard genome sequencing and annotation.</title>
        <authorList>
            <consortium name="The Broad Institute Genomics Platform"/>
            <consortium name="The Broad Institute Genome Sequencing Center for Infectious Disease"/>
            <person name="Wu L."/>
            <person name="Ma J."/>
        </authorList>
    </citation>
    <scope>NUCLEOTIDE SEQUENCE [LARGE SCALE GENOMIC DNA]</scope>
    <source>
        <strain evidence="2">IBRC-M 10908</strain>
    </source>
</reference>
<accession>A0ABV8U215</accession>
<organism evidence="1 2">
    <name type="scientific">Salininema proteolyticum</name>
    <dbReference type="NCBI Taxonomy" id="1607685"/>
    <lineage>
        <taxon>Bacteria</taxon>
        <taxon>Bacillati</taxon>
        <taxon>Actinomycetota</taxon>
        <taxon>Actinomycetes</taxon>
        <taxon>Glycomycetales</taxon>
        <taxon>Glycomycetaceae</taxon>
        <taxon>Salininema</taxon>
    </lineage>
</organism>
<dbReference type="SUPFAM" id="SSF52540">
    <property type="entry name" value="P-loop containing nucleoside triphosphate hydrolases"/>
    <property type="match status" value="1"/>
</dbReference>
<dbReference type="Proteomes" id="UP001595823">
    <property type="component" value="Unassembled WGS sequence"/>
</dbReference>
<sequence length="216" mass="24221">MLHVIGAGLPRTGTLTLKNALEKLLDAPCHHMIEVAHNLERDVPRFTAAAAGEPTDWNEVYKGYRAAVDWPTSAFWKELIEAYPDAPVVLSFRDSPEQWATSMLNTVLKGFDDPPEEMVESGWHDMVEAVWQKAAGGTDRSDKAALEAFYSRHLEEVRSTVPEGRLLEFNPREGWEPLCGFLQVPVPDEPFPHVNSTKEFQERVARVQAGEDPADL</sequence>
<keyword evidence="2" id="KW-1185">Reference proteome</keyword>
<dbReference type="PANTHER" id="PTHR36978:SF4">
    <property type="entry name" value="P-LOOP CONTAINING NUCLEOSIDE TRIPHOSPHATE HYDROLASE PROTEIN"/>
    <property type="match status" value="1"/>
</dbReference>
<keyword evidence="1" id="KW-0808">Transferase</keyword>
<dbReference type="InterPro" id="IPR040632">
    <property type="entry name" value="Sulfotransfer_4"/>
</dbReference>
<dbReference type="PANTHER" id="PTHR36978">
    <property type="entry name" value="P-LOOP CONTAINING NUCLEOTIDE TRIPHOSPHATE HYDROLASE"/>
    <property type="match status" value="1"/>
</dbReference>
<gene>
    <name evidence="1" type="ORF">ACFPET_15590</name>
</gene>
<protein>
    <submittedName>
        <fullName evidence="1">Sulfotransferase family protein</fullName>
        <ecNumber evidence="1">2.8.2.-</ecNumber>
    </submittedName>
</protein>
<dbReference type="Pfam" id="PF17784">
    <property type="entry name" value="Sulfotransfer_4"/>
    <property type="match status" value="1"/>
</dbReference>
<dbReference type="Gene3D" id="3.40.50.300">
    <property type="entry name" value="P-loop containing nucleotide triphosphate hydrolases"/>
    <property type="match status" value="1"/>
</dbReference>
<comment type="caution">
    <text evidence="1">The sequence shown here is derived from an EMBL/GenBank/DDBJ whole genome shotgun (WGS) entry which is preliminary data.</text>
</comment>
<dbReference type="EMBL" id="JBHSDK010000021">
    <property type="protein sequence ID" value="MFC4336626.1"/>
    <property type="molecule type" value="Genomic_DNA"/>
</dbReference>
<proteinExistence type="predicted"/>
<name>A0ABV8U215_9ACTN</name>
<evidence type="ECO:0000313" key="2">
    <source>
        <dbReference type="Proteomes" id="UP001595823"/>
    </source>
</evidence>
<dbReference type="InterPro" id="IPR027417">
    <property type="entry name" value="P-loop_NTPase"/>
</dbReference>